<sequence length="435" mass="48021">MSNFAAAWTAANFYNTNVPGFLATRIERYYRERVTKTWGGGHIMRGRTPGDNALHLSSNDYLSLARHPKIISAMVDSVRQNGNGMLTSGIFLRGTCPQLLLEDRLASFMHAESGVLCQSGWCANTGLIQTIADEHTPVYVDILAHNSLWEGIRSAGAKPVTIFHNDPEHLERQILRYGPGVVLVDSIYSTNGSVCPLPEVAEICHREGCVLVVDESHSLGTHGPHGEGLVVAMGLLHRVHFRTASLAKAFAGRAGFVACPQLFKEYFKFESNPAIFSSTLLPHEVAGLDATLDVVRQGDWRRQQLHTNAETLRNGLKELGYNLNDSQSQIISLEAGTEQQTIVLRDALEARGIFGSVFCAPATPKNRSLMRFSINTALSEMDLARIIKTCKDIRSEIGLSEWPSSRRRRQRLDFASTRNSNEYNKANSSRAAATL</sequence>
<gene>
    <name evidence="6" type="primary">cqsA</name>
    <name evidence="6" type="ORF">GCM10023165_40770</name>
</gene>
<dbReference type="Gene3D" id="3.90.1150.10">
    <property type="entry name" value="Aspartate Aminotransferase, domain 1"/>
    <property type="match status" value="1"/>
</dbReference>
<dbReference type="RefSeq" id="WP_345540221.1">
    <property type="nucleotide sequence ID" value="NZ_BAABGJ010000076.1"/>
</dbReference>
<comment type="caution">
    <text evidence="6">The sequence shown here is derived from an EMBL/GenBank/DDBJ whole genome shotgun (WGS) entry which is preliminary data.</text>
</comment>
<dbReference type="SUPFAM" id="SSF53383">
    <property type="entry name" value="PLP-dependent transferases"/>
    <property type="match status" value="1"/>
</dbReference>
<feature type="region of interest" description="Disordered" evidence="4">
    <location>
        <begin position="414"/>
        <end position="435"/>
    </location>
</feature>
<keyword evidence="7" id="KW-1185">Reference proteome</keyword>
<evidence type="ECO:0000256" key="4">
    <source>
        <dbReference type="SAM" id="MobiDB-lite"/>
    </source>
</evidence>
<dbReference type="InterPro" id="IPR050087">
    <property type="entry name" value="AON_synthase_class-II"/>
</dbReference>
<dbReference type="Proteomes" id="UP001500975">
    <property type="component" value="Unassembled WGS sequence"/>
</dbReference>
<keyword evidence="2" id="KW-0808">Transferase</keyword>
<dbReference type="InterPro" id="IPR015424">
    <property type="entry name" value="PyrdxlP-dep_Trfase"/>
</dbReference>
<dbReference type="InterPro" id="IPR004839">
    <property type="entry name" value="Aminotransferase_I/II_large"/>
</dbReference>
<dbReference type="Gene3D" id="3.40.640.10">
    <property type="entry name" value="Type I PLP-dependent aspartate aminotransferase-like (Major domain)"/>
    <property type="match status" value="1"/>
</dbReference>
<evidence type="ECO:0000313" key="6">
    <source>
        <dbReference type="EMBL" id="GAA4352046.1"/>
    </source>
</evidence>
<comment type="cofactor">
    <cofactor evidence="1">
        <name>pyridoxal 5'-phosphate</name>
        <dbReference type="ChEBI" id="CHEBI:597326"/>
    </cofactor>
</comment>
<feature type="domain" description="Aminotransferase class I/classII large" evidence="5">
    <location>
        <begin position="54"/>
        <end position="387"/>
    </location>
</feature>
<evidence type="ECO:0000313" key="7">
    <source>
        <dbReference type="Proteomes" id="UP001500975"/>
    </source>
</evidence>
<dbReference type="PANTHER" id="PTHR13693:SF100">
    <property type="entry name" value="8-AMINO-7-OXONONANOATE SYNTHASE"/>
    <property type="match status" value="1"/>
</dbReference>
<dbReference type="Pfam" id="PF00155">
    <property type="entry name" value="Aminotran_1_2"/>
    <property type="match status" value="1"/>
</dbReference>
<evidence type="ECO:0000256" key="3">
    <source>
        <dbReference type="ARBA" id="ARBA00022898"/>
    </source>
</evidence>
<keyword evidence="3" id="KW-0663">Pyridoxal phosphate</keyword>
<dbReference type="PANTHER" id="PTHR13693">
    <property type="entry name" value="CLASS II AMINOTRANSFERASE/8-AMINO-7-OXONONANOATE SYNTHASE"/>
    <property type="match status" value="1"/>
</dbReference>
<feature type="compositionally biased region" description="Polar residues" evidence="4">
    <location>
        <begin position="416"/>
        <end position="435"/>
    </location>
</feature>
<dbReference type="InterPro" id="IPR015422">
    <property type="entry name" value="PyrdxlP-dep_Trfase_small"/>
</dbReference>
<dbReference type="NCBIfam" id="NF005526">
    <property type="entry name" value="PRK07179.1"/>
    <property type="match status" value="1"/>
</dbReference>
<proteinExistence type="predicted"/>
<evidence type="ECO:0000256" key="2">
    <source>
        <dbReference type="ARBA" id="ARBA00022679"/>
    </source>
</evidence>
<dbReference type="InterPro" id="IPR015421">
    <property type="entry name" value="PyrdxlP-dep_Trfase_major"/>
</dbReference>
<name>A0ABP8I5S9_9BURK</name>
<evidence type="ECO:0000259" key="5">
    <source>
        <dbReference type="Pfam" id="PF00155"/>
    </source>
</evidence>
<protein>
    <submittedName>
        <fullName evidence="6">Quorum-sensing autoinducer CAI-1 synthase</fullName>
    </submittedName>
</protein>
<evidence type="ECO:0000256" key="1">
    <source>
        <dbReference type="ARBA" id="ARBA00001933"/>
    </source>
</evidence>
<organism evidence="6 7">
    <name type="scientific">Variovorax defluvii</name>
    <dbReference type="NCBI Taxonomy" id="913761"/>
    <lineage>
        <taxon>Bacteria</taxon>
        <taxon>Pseudomonadati</taxon>
        <taxon>Pseudomonadota</taxon>
        <taxon>Betaproteobacteria</taxon>
        <taxon>Burkholderiales</taxon>
        <taxon>Comamonadaceae</taxon>
        <taxon>Variovorax</taxon>
    </lineage>
</organism>
<accession>A0ABP8I5S9</accession>
<dbReference type="EMBL" id="BAABGJ010000076">
    <property type="protein sequence ID" value="GAA4352046.1"/>
    <property type="molecule type" value="Genomic_DNA"/>
</dbReference>
<reference evidence="7" key="1">
    <citation type="journal article" date="2019" name="Int. J. Syst. Evol. Microbiol.">
        <title>The Global Catalogue of Microorganisms (GCM) 10K type strain sequencing project: providing services to taxonomists for standard genome sequencing and annotation.</title>
        <authorList>
            <consortium name="The Broad Institute Genomics Platform"/>
            <consortium name="The Broad Institute Genome Sequencing Center for Infectious Disease"/>
            <person name="Wu L."/>
            <person name="Ma J."/>
        </authorList>
    </citation>
    <scope>NUCLEOTIDE SEQUENCE [LARGE SCALE GENOMIC DNA]</scope>
    <source>
        <strain evidence="7">JCM 17804</strain>
    </source>
</reference>